<dbReference type="CDD" id="cd13547">
    <property type="entry name" value="PBP2_Fbp_like_2"/>
    <property type="match status" value="1"/>
</dbReference>
<dbReference type="Gene3D" id="3.40.190.10">
    <property type="entry name" value="Periplasmic binding protein-like II"/>
    <property type="match status" value="2"/>
</dbReference>
<accession>A0ABW8TKG6</accession>
<gene>
    <name evidence="3" type="ORF">ACJDT4_19260</name>
</gene>
<dbReference type="Pfam" id="PF13343">
    <property type="entry name" value="SBP_bac_6"/>
    <property type="match status" value="1"/>
</dbReference>
<keyword evidence="4" id="KW-1185">Reference proteome</keyword>
<reference evidence="3 4" key="1">
    <citation type="submission" date="2024-11" db="EMBL/GenBank/DDBJ databases">
        <authorList>
            <person name="Heng Y.C."/>
            <person name="Lim A.C.H."/>
            <person name="Lee J.K.Y."/>
            <person name="Kittelmann S."/>
        </authorList>
    </citation>
    <scope>NUCLEOTIDE SEQUENCE [LARGE SCALE GENOMIC DNA]</scope>
    <source>
        <strain evidence="3 4">WILCCON 0114</strain>
    </source>
</reference>
<dbReference type="PANTHER" id="PTHR30006:SF2">
    <property type="entry name" value="ABC TRANSPORTER SUBSTRATE-BINDING PROTEIN"/>
    <property type="match status" value="1"/>
</dbReference>
<dbReference type="SUPFAM" id="SSF53850">
    <property type="entry name" value="Periplasmic binding protein-like II"/>
    <property type="match status" value="1"/>
</dbReference>
<comment type="caution">
    <text evidence="3">The sequence shown here is derived from an EMBL/GenBank/DDBJ whole genome shotgun (WGS) entry which is preliminary data.</text>
</comment>
<proteinExistence type="predicted"/>
<keyword evidence="1 2" id="KW-0732">Signal</keyword>
<dbReference type="Proteomes" id="UP001623592">
    <property type="component" value="Unassembled WGS sequence"/>
</dbReference>
<dbReference type="PIRSF" id="PIRSF002825">
    <property type="entry name" value="CfbpA"/>
    <property type="match status" value="1"/>
</dbReference>
<evidence type="ECO:0000313" key="4">
    <source>
        <dbReference type="Proteomes" id="UP001623592"/>
    </source>
</evidence>
<name>A0ABW8TKG6_9CLOT</name>
<protein>
    <submittedName>
        <fullName evidence="3">ABC transporter substrate-binding protein</fullName>
    </submittedName>
</protein>
<dbReference type="PROSITE" id="PS51257">
    <property type="entry name" value="PROKAR_LIPOPROTEIN"/>
    <property type="match status" value="1"/>
</dbReference>
<dbReference type="PANTHER" id="PTHR30006">
    <property type="entry name" value="THIAMINE-BINDING PERIPLASMIC PROTEIN-RELATED"/>
    <property type="match status" value="1"/>
</dbReference>
<evidence type="ECO:0000313" key="3">
    <source>
        <dbReference type="EMBL" id="MFL0252555.1"/>
    </source>
</evidence>
<dbReference type="InterPro" id="IPR026045">
    <property type="entry name" value="Ferric-bd"/>
</dbReference>
<evidence type="ECO:0000256" key="1">
    <source>
        <dbReference type="ARBA" id="ARBA00022729"/>
    </source>
</evidence>
<feature type="chain" id="PRO_5046520791" evidence="2">
    <location>
        <begin position="29"/>
        <end position="336"/>
    </location>
</feature>
<dbReference type="EMBL" id="JBJIAA010000018">
    <property type="protein sequence ID" value="MFL0252555.1"/>
    <property type="molecule type" value="Genomic_DNA"/>
</dbReference>
<feature type="signal peptide" evidence="2">
    <location>
        <begin position="1"/>
        <end position="28"/>
    </location>
</feature>
<organism evidence="3 4">
    <name type="scientific">Clostridium neuense</name>
    <dbReference type="NCBI Taxonomy" id="1728934"/>
    <lineage>
        <taxon>Bacteria</taxon>
        <taxon>Bacillati</taxon>
        <taxon>Bacillota</taxon>
        <taxon>Clostridia</taxon>
        <taxon>Eubacteriales</taxon>
        <taxon>Clostridiaceae</taxon>
        <taxon>Clostridium</taxon>
    </lineage>
</organism>
<sequence length="336" mass="36317">MFKLNKKILCSLVAACITGGLMSGCTSAAIGTRTSKEVVVYSAGPDNLIKKITKGFEKKSGIKVKVFSSTTGKVLSRIKAEKSKPEADVAILASLSSAIGLKKDGMTEPYANAKNADKLFDDWKDKDNNYFSYSGSALAIVYNTKSIKNPPKDWSDLTSPEYKNKINVSDPSLSGSCLDFVSGYVNVNGEKGWDYFNAVKKNGAQMVGANNEALDPVITGEKSIVLAGVDYMTYSAKAKGEPVDLVYPSSGTVISPRPALILKGTKNKDNAEKFIDYLLSDEAQKMVSNAYLLPGRKDIKIAGKSNANDIKALTVDWNWMANNGKDISSKFVSMFK</sequence>
<dbReference type="RefSeq" id="WP_406789209.1">
    <property type="nucleotide sequence ID" value="NZ_JBJIAA010000018.1"/>
</dbReference>
<evidence type="ECO:0000256" key="2">
    <source>
        <dbReference type="SAM" id="SignalP"/>
    </source>
</evidence>